<name>A0ABU1TDG3_9SPHI</name>
<sequence>MLSLQEFKYTQNLKQNFIWQISSVLWDFIGLYRLKKITV</sequence>
<dbReference type="EMBL" id="JAVDUU010000003">
    <property type="protein sequence ID" value="MDR6943423.1"/>
    <property type="molecule type" value="Genomic_DNA"/>
</dbReference>
<evidence type="ECO:0000313" key="1">
    <source>
        <dbReference type="EMBL" id="MDR6943423.1"/>
    </source>
</evidence>
<keyword evidence="2" id="KW-1185">Reference proteome</keyword>
<reference evidence="1 2" key="1">
    <citation type="submission" date="2023-07" db="EMBL/GenBank/DDBJ databases">
        <title>Sorghum-associated microbial communities from plants grown in Nebraska, USA.</title>
        <authorList>
            <person name="Schachtman D."/>
        </authorList>
    </citation>
    <scope>NUCLEOTIDE SEQUENCE [LARGE SCALE GENOMIC DNA]</scope>
    <source>
        <strain evidence="1 2">3262</strain>
    </source>
</reference>
<protein>
    <submittedName>
        <fullName evidence="1">Uncharacterized protein</fullName>
    </submittedName>
</protein>
<organism evidence="1 2">
    <name type="scientific">Mucilaginibacter pocheonensis</name>
    <dbReference type="NCBI Taxonomy" id="398050"/>
    <lineage>
        <taxon>Bacteria</taxon>
        <taxon>Pseudomonadati</taxon>
        <taxon>Bacteroidota</taxon>
        <taxon>Sphingobacteriia</taxon>
        <taxon>Sphingobacteriales</taxon>
        <taxon>Sphingobacteriaceae</taxon>
        <taxon>Mucilaginibacter</taxon>
    </lineage>
</organism>
<comment type="caution">
    <text evidence="1">The sequence shown here is derived from an EMBL/GenBank/DDBJ whole genome shotgun (WGS) entry which is preliminary data.</text>
</comment>
<gene>
    <name evidence="1" type="ORF">J2W55_003276</name>
</gene>
<accession>A0ABU1TDG3</accession>
<proteinExistence type="predicted"/>
<evidence type="ECO:0000313" key="2">
    <source>
        <dbReference type="Proteomes" id="UP001247620"/>
    </source>
</evidence>
<dbReference type="Proteomes" id="UP001247620">
    <property type="component" value="Unassembled WGS sequence"/>
</dbReference>